<dbReference type="PANTHER" id="PTHR31704">
    <property type="entry name" value="MYB/SANT-LIKE DNA-BINDING DOMAIN PROTEIN-RELATED"/>
    <property type="match status" value="1"/>
</dbReference>
<comment type="caution">
    <text evidence="2">The sequence shown here is derived from an EMBL/GenBank/DDBJ whole genome shotgun (WGS) entry which is preliminary data.</text>
</comment>
<accession>A0A9P0ZRX8</accession>
<feature type="domain" description="Myb/SANT-like" evidence="1">
    <location>
        <begin position="19"/>
        <end position="101"/>
    </location>
</feature>
<name>A0A9P0ZRX8_CUSEU</name>
<gene>
    <name evidence="2" type="ORF">CEURO_LOCUS19734</name>
</gene>
<sequence length="215" mass="25099">MIIKRVEILYGRMISLSYFVKNVLSGLGRTAEPLAPFKWRLIQNQFEEHTKMVCNTKSFKNKFDFMKRDWRLWIWLKQEDTGLGWDPVHNRLDCTAEWWDRKIKEKPDAKKFRHKGVPPAIFEKWEEIFGGKVATGVRTVAPSQDVEEQENIENTCEDGGNGGPVEEAYEVYSQYNATFEQIEDDDFWVNLTQNMGAIISQGSNQTLHKPHKVQN</sequence>
<evidence type="ECO:0000259" key="1">
    <source>
        <dbReference type="Pfam" id="PF12776"/>
    </source>
</evidence>
<dbReference type="Proteomes" id="UP001152484">
    <property type="component" value="Unassembled WGS sequence"/>
</dbReference>
<dbReference type="AlphaFoldDB" id="A0A9P0ZRX8"/>
<reference evidence="2" key="1">
    <citation type="submission" date="2022-07" db="EMBL/GenBank/DDBJ databases">
        <authorList>
            <person name="Macas J."/>
            <person name="Novak P."/>
            <person name="Neumann P."/>
        </authorList>
    </citation>
    <scope>NUCLEOTIDE SEQUENCE</scope>
</reference>
<dbReference type="InterPro" id="IPR024752">
    <property type="entry name" value="Myb/SANT-like_dom"/>
</dbReference>
<proteinExistence type="predicted"/>
<evidence type="ECO:0000313" key="3">
    <source>
        <dbReference type="Proteomes" id="UP001152484"/>
    </source>
</evidence>
<keyword evidence="3" id="KW-1185">Reference proteome</keyword>
<organism evidence="2 3">
    <name type="scientific">Cuscuta europaea</name>
    <name type="common">European dodder</name>
    <dbReference type="NCBI Taxonomy" id="41803"/>
    <lineage>
        <taxon>Eukaryota</taxon>
        <taxon>Viridiplantae</taxon>
        <taxon>Streptophyta</taxon>
        <taxon>Embryophyta</taxon>
        <taxon>Tracheophyta</taxon>
        <taxon>Spermatophyta</taxon>
        <taxon>Magnoliopsida</taxon>
        <taxon>eudicotyledons</taxon>
        <taxon>Gunneridae</taxon>
        <taxon>Pentapetalae</taxon>
        <taxon>asterids</taxon>
        <taxon>lamiids</taxon>
        <taxon>Solanales</taxon>
        <taxon>Convolvulaceae</taxon>
        <taxon>Cuscuteae</taxon>
        <taxon>Cuscuta</taxon>
        <taxon>Cuscuta subgen. Cuscuta</taxon>
    </lineage>
</organism>
<dbReference type="OrthoDB" id="1713174at2759"/>
<dbReference type="PANTHER" id="PTHR31704:SF55">
    <property type="entry name" value="MYB_SANT-LIKE DNA-BINDING DOMAIN PROTEIN"/>
    <property type="match status" value="1"/>
</dbReference>
<protein>
    <recommendedName>
        <fullName evidence="1">Myb/SANT-like domain-containing protein</fullName>
    </recommendedName>
</protein>
<dbReference type="EMBL" id="CAMAPE010000060">
    <property type="protein sequence ID" value="CAH9112764.1"/>
    <property type="molecule type" value="Genomic_DNA"/>
</dbReference>
<evidence type="ECO:0000313" key="2">
    <source>
        <dbReference type="EMBL" id="CAH9112764.1"/>
    </source>
</evidence>
<dbReference type="Pfam" id="PF12776">
    <property type="entry name" value="Myb_DNA-bind_3"/>
    <property type="match status" value="1"/>
</dbReference>